<dbReference type="PANTHER" id="PTHR22916:SF3">
    <property type="entry name" value="UDP-GLCNAC:BETAGAL BETA-1,3-N-ACETYLGLUCOSAMINYLTRANSFERASE-LIKE PROTEIN 1"/>
    <property type="match status" value="1"/>
</dbReference>
<gene>
    <name evidence="2" type="ORF">CMV30_12340</name>
</gene>
<dbReference type="Gene3D" id="3.90.550.10">
    <property type="entry name" value="Spore Coat Polysaccharide Biosynthesis Protein SpsA, Chain A"/>
    <property type="match status" value="1"/>
</dbReference>
<evidence type="ECO:0000313" key="2">
    <source>
        <dbReference type="EMBL" id="ATC64682.1"/>
    </source>
</evidence>
<dbReference type="InterPro" id="IPR001173">
    <property type="entry name" value="Glyco_trans_2-like"/>
</dbReference>
<proteinExistence type="predicted"/>
<dbReference type="InterPro" id="IPR029044">
    <property type="entry name" value="Nucleotide-diphossugar_trans"/>
</dbReference>
<name>A0A290QL58_9BACT</name>
<dbReference type="EMBL" id="CP023344">
    <property type="protein sequence ID" value="ATC64682.1"/>
    <property type="molecule type" value="Genomic_DNA"/>
</dbReference>
<protein>
    <recommendedName>
        <fullName evidence="1">Glycosyltransferase 2-like domain-containing protein</fullName>
    </recommendedName>
</protein>
<dbReference type="GO" id="GO:0016758">
    <property type="term" value="F:hexosyltransferase activity"/>
    <property type="evidence" value="ECO:0007669"/>
    <property type="project" value="UniProtKB-ARBA"/>
</dbReference>
<dbReference type="RefSeq" id="WP_096056313.1">
    <property type="nucleotide sequence ID" value="NZ_CP023344.1"/>
</dbReference>
<dbReference type="SUPFAM" id="SSF53448">
    <property type="entry name" value="Nucleotide-diphospho-sugar transferases"/>
    <property type="match status" value="1"/>
</dbReference>
<reference evidence="2 3" key="1">
    <citation type="submission" date="2017-09" db="EMBL/GenBank/DDBJ databases">
        <title>Complete genome sequence of Verrucomicrobial strain HZ-65, isolated from freshwater.</title>
        <authorList>
            <person name="Choi A."/>
        </authorList>
    </citation>
    <scope>NUCLEOTIDE SEQUENCE [LARGE SCALE GENOMIC DNA]</scope>
    <source>
        <strain evidence="2 3">HZ-65</strain>
    </source>
</reference>
<sequence length="309" mass="36007">MRSSVLINNYNNAPYLEHCLASVFLQRPQPDEIIFYDDGSSDGSLVIANKYRERLRIIAGQRGEGTAIQNQARAIATAFKESTGDVVFLLDGDDGFLPGKMDAYLRAFREAPEAIMVQSPLLKIDHRGYLIGFEYEIERHQADYREHIYSAHELNVYYPTSSLAFRRSYLEKRLPLNPPAVLHVWPDAQLALVAPLFGKVVALRQPYSEWRRHPRSHTVSKPHPIYRMVRFNQAYFNDFCRASGWAGITTWRSKSHLLRTLRHYLFPESCVQLSRSVRWAFMSERKKREMLLGPDLNVLNNYMLKRWRQ</sequence>
<feature type="domain" description="Glycosyltransferase 2-like" evidence="1">
    <location>
        <begin position="4"/>
        <end position="170"/>
    </location>
</feature>
<dbReference type="Pfam" id="PF00535">
    <property type="entry name" value="Glycos_transf_2"/>
    <property type="match status" value="1"/>
</dbReference>
<dbReference type="AlphaFoldDB" id="A0A290QL58"/>
<accession>A0A290QL58</accession>
<dbReference type="Proteomes" id="UP000217265">
    <property type="component" value="Chromosome"/>
</dbReference>
<dbReference type="OrthoDB" id="9806521at2"/>
<keyword evidence="3" id="KW-1185">Reference proteome</keyword>
<organism evidence="2 3">
    <name type="scientific">Nibricoccus aquaticus</name>
    <dbReference type="NCBI Taxonomy" id="2576891"/>
    <lineage>
        <taxon>Bacteria</taxon>
        <taxon>Pseudomonadati</taxon>
        <taxon>Verrucomicrobiota</taxon>
        <taxon>Opitutia</taxon>
        <taxon>Opitutales</taxon>
        <taxon>Opitutaceae</taxon>
        <taxon>Nibricoccus</taxon>
    </lineage>
</organism>
<dbReference type="KEGG" id="vbh:CMV30_12340"/>
<evidence type="ECO:0000313" key="3">
    <source>
        <dbReference type="Proteomes" id="UP000217265"/>
    </source>
</evidence>
<evidence type="ECO:0000259" key="1">
    <source>
        <dbReference type="Pfam" id="PF00535"/>
    </source>
</evidence>
<dbReference type="PANTHER" id="PTHR22916">
    <property type="entry name" value="GLYCOSYLTRANSFERASE"/>
    <property type="match status" value="1"/>
</dbReference>